<protein>
    <submittedName>
        <fullName evidence="10">Probable WRKY transcription factor 40</fullName>
    </submittedName>
</protein>
<dbReference type="GO" id="GO:0002237">
    <property type="term" value="P:response to molecule of bacterial origin"/>
    <property type="evidence" value="ECO:0007669"/>
    <property type="project" value="UniProtKB-ARBA"/>
</dbReference>
<keyword evidence="2" id="KW-0805">Transcription regulation</keyword>
<dbReference type="RefSeq" id="XP_004501381.1">
    <property type="nucleotide sequence ID" value="XM_004501324.3"/>
</dbReference>
<dbReference type="GO" id="GO:0031347">
    <property type="term" value="P:regulation of defense response"/>
    <property type="evidence" value="ECO:0007669"/>
    <property type="project" value="UniProtKB-ARBA"/>
</dbReference>
<evidence type="ECO:0000256" key="2">
    <source>
        <dbReference type="ARBA" id="ARBA00023015"/>
    </source>
</evidence>
<keyword evidence="3" id="KW-0238">DNA-binding</keyword>
<dbReference type="GO" id="GO:0050832">
    <property type="term" value="P:defense response to fungus"/>
    <property type="evidence" value="ECO:0007669"/>
    <property type="project" value="UniProtKB-ARBA"/>
</dbReference>
<organism evidence="9 10">
    <name type="scientific">Cicer arietinum</name>
    <name type="common">Chickpea</name>
    <name type="synonym">Garbanzo</name>
    <dbReference type="NCBI Taxonomy" id="3827"/>
    <lineage>
        <taxon>Eukaryota</taxon>
        <taxon>Viridiplantae</taxon>
        <taxon>Streptophyta</taxon>
        <taxon>Embryophyta</taxon>
        <taxon>Tracheophyta</taxon>
        <taxon>Spermatophyta</taxon>
        <taxon>Magnoliopsida</taxon>
        <taxon>eudicotyledons</taxon>
        <taxon>Gunneridae</taxon>
        <taxon>Pentapetalae</taxon>
        <taxon>rosids</taxon>
        <taxon>fabids</taxon>
        <taxon>Fabales</taxon>
        <taxon>Fabaceae</taxon>
        <taxon>Papilionoideae</taxon>
        <taxon>50 kb inversion clade</taxon>
        <taxon>NPAAA clade</taxon>
        <taxon>Hologalegina</taxon>
        <taxon>IRL clade</taxon>
        <taxon>Cicereae</taxon>
        <taxon>Cicer</taxon>
    </lineage>
</organism>
<dbReference type="Proteomes" id="UP000087171">
    <property type="component" value="Chromosome Ca5"/>
</dbReference>
<dbReference type="AlphaFoldDB" id="A0A1S2Y937"/>
<dbReference type="PANTHER" id="PTHR31429">
    <property type="entry name" value="WRKY TRANSCRIPTION FACTOR 36-RELATED"/>
    <property type="match status" value="1"/>
</dbReference>
<dbReference type="GO" id="GO:0043565">
    <property type="term" value="F:sequence-specific DNA binding"/>
    <property type="evidence" value="ECO:0007669"/>
    <property type="project" value="InterPro"/>
</dbReference>
<dbReference type="PROSITE" id="PS50811">
    <property type="entry name" value="WRKY"/>
    <property type="match status" value="1"/>
</dbReference>
<feature type="coiled-coil region" evidence="6">
    <location>
        <begin position="25"/>
        <end position="52"/>
    </location>
</feature>
<evidence type="ECO:0000313" key="10">
    <source>
        <dbReference type="RefSeq" id="XP_004501381.1"/>
    </source>
</evidence>
<evidence type="ECO:0000256" key="4">
    <source>
        <dbReference type="ARBA" id="ARBA00023163"/>
    </source>
</evidence>
<evidence type="ECO:0000256" key="6">
    <source>
        <dbReference type="SAM" id="Coils"/>
    </source>
</evidence>
<evidence type="ECO:0000256" key="1">
    <source>
        <dbReference type="ARBA" id="ARBA00004123"/>
    </source>
</evidence>
<dbReference type="KEGG" id="cam:101512217"/>
<evidence type="ECO:0000256" key="3">
    <source>
        <dbReference type="ARBA" id="ARBA00023125"/>
    </source>
</evidence>
<dbReference type="InterPro" id="IPR036576">
    <property type="entry name" value="WRKY_dom_sf"/>
</dbReference>
<name>A0A1S2Y937_CICAR</name>
<dbReference type="SMART" id="SM00774">
    <property type="entry name" value="WRKY"/>
    <property type="match status" value="1"/>
</dbReference>
<feature type="region of interest" description="Disordered" evidence="7">
    <location>
        <begin position="193"/>
        <end position="237"/>
    </location>
</feature>
<comment type="subcellular location">
    <subcellularLocation>
        <location evidence="1">Nucleus</location>
    </subcellularLocation>
</comment>
<sequence length="294" mass="33122">MEPTCVDTSLNLNVIPSRDTEVTAEKVLVEELERLNHENKILTESLNHMCNNYVVLQKHLSRFNQPSDTNFENEIVTQSRKRKAGSIENCVNQFGTNSIVECSTTTTEETFKRTTHNSSPKISKVLVWTDASNTGLYVRDGYQWRKYGQKVTRDNPSPRAYFKCSFAPSCPVKKKVQRSVEDPSILVTTYEGEHNHGQQQTEISLTSSNQSESTPTYSNLVPSSSVHSIRNNDLGTPPVSTLDLVNYTENQKSSIQQFLVQQMATSLTNDPNFTAALVTAISGRFMDRTSQEKR</sequence>
<dbReference type="InterPro" id="IPR044810">
    <property type="entry name" value="WRKY_plant"/>
</dbReference>
<dbReference type="PaxDb" id="3827-XP_004501381.1"/>
<dbReference type="OrthoDB" id="1879341at2759"/>
<accession>A0A1S2Y937</accession>
<keyword evidence="9" id="KW-1185">Reference proteome</keyword>
<keyword evidence="6" id="KW-0175">Coiled coil</keyword>
<dbReference type="SUPFAM" id="SSF118290">
    <property type="entry name" value="WRKY DNA-binding domain"/>
    <property type="match status" value="1"/>
</dbReference>
<dbReference type="Pfam" id="PF03106">
    <property type="entry name" value="WRKY"/>
    <property type="match status" value="1"/>
</dbReference>
<dbReference type="PANTHER" id="PTHR31429:SF76">
    <property type="entry name" value="WRKY FAMILY TRANSCRIPTION FACTOR-RELATED"/>
    <property type="match status" value="1"/>
</dbReference>
<evidence type="ECO:0000259" key="8">
    <source>
        <dbReference type="PROSITE" id="PS50811"/>
    </source>
</evidence>
<keyword evidence="4" id="KW-0804">Transcription</keyword>
<evidence type="ECO:0000313" key="9">
    <source>
        <dbReference type="Proteomes" id="UP000087171"/>
    </source>
</evidence>
<evidence type="ECO:0000256" key="7">
    <source>
        <dbReference type="SAM" id="MobiDB-lite"/>
    </source>
</evidence>
<reference evidence="9" key="1">
    <citation type="journal article" date="2013" name="Nat. Biotechnol.">
        <title>Draft genome sequence of chickpea (Cicer arietinum) provides a resource for trait improvement.</title>
        <authorList>
            <person name="Varshney R.K."/>
            <person name="Song C."/>
            <person name="Saxena R.K."/>
            <person name="Azam S."/>
            <person name="Yu S."/>
            <person name="Sharpe A.G."/>
            <person name="Cannon S."/>
            <person name="Baek J."/>
            <person name="Rosen B.D."/>
            <person name="Tar'an B."/>
            <person name="Millan T."/>
            <person name="Zhang X."/>
            <person name="Ramsay L.D."/>
            <person name="Iwata A."/>
            <person name="Wang Y."/>
            <person name="Nelson W."/>
            <person name="Farmer A.D."/>
            <person name="Gaur P.M."/>
            <person name="Soderlund C."/>
            <person name="Penmetsa R.V."/>
            <person name="Xu C."/>
            <person name="Bharti A.K."/>
            <person name="He W."/>
            <person name="Winter P."/>
            <person name="Zhao S."/>
            <person name="Hane J.K."/>
            <person name="Carrasquilla-Garcia N."/>
            <person name="Condie J.A."/>
            <person name="Upadhyaya H.D."/>
            <person name="Luo M.C."/>
            <person name="Thudi M."/>
            <person name="Gowda C.L."/>
            <person name="Singh N.P."/>
            <person name="Lichtenzveig J."/>
            <person name="Gali K.K."/>
            <person name="Rubio J."/>
            <person name="Nadarajan N."/>
            <person name="Dolezel J."/>
            <person name="Bansal K.C."/>
            <person name="Xu X."/>
            <person name="Edwards D."/>
            <person name="Zhang G."/>
            <person name="Kahl G."/>
            <person name="Gil J."/>
            <person name="Singh K.B."/>
            <person name="Datta S.K."/>
            <person name="Jackson S.A."/>
            <person name="Wang J."/>
            <person name="Cook D.R."/>
        </authorList>
    </citation>
    <scope>NUCLEOTIDE SEQUENCE [LARGE SCALE GENOMIC DNA]</scope>
    <source>
        <strain evidence="9">cv. CDC Frontier</strain>
    </source>
</reference>
<evidence type="ECO:0000256" key="5">
    <source>
        <dbReference type="ARBA" id="ARBA00023242"/>
    </source>
</evidence>
<dbReference type="GO" id="GO:0005634">
    <property type="term" value="C:nucleus"/>
    <property type="evidence" value="ECO:0007669"/>
    <property type="project" value="UniProtKB-SubCell"/>
</dbReference>
<reference evidence="10" key="2">
    <citation type="submission" date="2025-08" db="UniProtKB">
        <authorList>
            <consortium name="RefSeq"/>
        </authorList>
    </citation>
    <scope>IDENTIFICATION</scope>
    <source>
        <tissue evidence="10">Etiolated seedlings</tissue>
    </source>
</reference>
<dbReference type="GO" id="GO:0042742">
    <property type="term" value="P:defense response to bacterium"/>
    <property type="evidence" value="ECO:0007669"/>
    <property type="project" value="UniProtKB-ARBA"/>
</dbReference>
<dbReference type="GO" id="GO:0003700">
    <property type="term" value="F:DNA-binding transcription factor activity"/>
    <property type="evidence" value="ECO:0007669"/>
    <property type="project" value="InterPro"/>
</dbReference>
<feature type="compositionally biased region" description="Polar residues" evidence="7">
    <location>
        <begin position="197"/>
        <end position="234"/>
    </location>
</feature>
<dbReference type="FunFam" id="2.20.25.80:FF:000008">
    <property type="entry name" value="WRKY transcription factor 40"/>
    <property type="match status" value="1"/>
</dbReference>
<proteinExistence type="predicted"/>
<keyword evidence="5" id="KW-0539">Nucleus</keyword>
<dbReference type="InterPro" id="IPR003657">
    <property type="entry name" value="WRKY_dom"/>
</dbReference>
<gene>
    <name evidence="10" type="primary">LOC101512217</name>
</gene>
<dbReference type="eggNOG" id="ENOG502QR7M">
    <property type="taxonomic scope" value="Eukaryota"/>
</dbReference>
<dbReference type="GeneID" id="101512217"/>
<dbReference type="GO" id="GO:0009751">
    <property type="term" value="P:response to salicylic acid"/>
    <property type="evidence" value="ECO:0007669"/>
    <property type="project" value="UniProtKB-ARBA"/>
</dbReference>
<feature type="domain" description="WRKY" evidence="8">
    <location>
        <begin position="140"/>
        <end position="199"/>
    </location>
</feature>
<dbReference type="Gene3D" id="2.20.25.80">
    <property type="entry name" value="WRKY domain"/>
    <property type="match status" value="1"/>
</dbReference>